<accession>C6JRV1</accession>
<protein>
    <submittedName>
        <fullName evidence="1">Uncharacterized protein</fullName>
    </submittedName>
</protein>
<organism evidence="1">
    <name type="scientific">Sorghum bicolor</name>
    <name type="common">Sorghum</name>
    <name type="synonym">Sorghum vulgare</name>
    <dbReference type="NCBI Taxonomy" id="4558"/>
    <lineage>
        <taxon>Eukaryota</taxon>
        <taxon>Viridiplantae</taxon>
        <taxon>Streptophyta</taxon>
        <taxon>Embryophyta</taxon>
        <taxon>Tracheophyta</taxon>
        <taxon>Spermatophyta</taxon>
        <taxon>Magnoliopsida</taxon>
        <taxon>Liliopsida</taxon>
        <taxon>Poales</taxon>
        <taxon>Poaceae</taxon>
        <taxon>PACMAD clade</taxon>
        <taxon>Panicoideae</taxon>
        <taxon>Andropogonodae</taxon>
        <taxon>Andropogoneae</taxon>
        <taxon>Sorghinae</taxon>
        <taxon>Sorghum</taxon>
    </lineage>
</organism>
<gene>
    <name evidence="1" type="primary">Sb0012s003320</name>
    <name evidence="1" type="ORF">SORBIDRAFT_0012s003320</name>
</gene>
<dbReference type="GO" id="GO:0048367">
    <property type="term" value="P:shoot system development"/>
    <property type="evidence" value="ECO:0007669"/>
    <property type="project" value="InterPro"/>
</dbReference>
<dbReference type="InterPro" id="IPR004320">
    <property type="entry name" value="BPS1_pln"/>
</dbReference>
<dbReference type="HOGENOM" id="CLU_100029_0_0_1"/>
<dbReference type="GO" id="GO:0048364">
    <property type="term" value="P:root development"/>
    <property type="evidence" value="ECO:0007669"/>
    <property type="project" value="InterPro"/>
</dbReference>
<reference evidence="1" key="1">
    <citation type="journal article" date="2009" name="Nature">
        <title>The Sorghum bicolor genome and the diversification of grasses.</title>
        <authorList>
            <person name="Paterson A.H."/>
            <person name="Bowers J.E."/>
            <person name="Bruggmann R."/>
            <person name="Dubchak I."/>
            <person name="Grimwood J."/>
            <person name="Gundlach H."/>
            <person name="Haberer G."/>
            <person name="Hellsten U."/>
            <person name="Mitros T."/>
            <person name="Poliakov A."/>
            <person name="Schmutz J."/>
            <person name="Spannagl M."/>
            <person name="Tang H."/>
            <person name="Wang X."/>
            <person name="Wicker T."/>
            <person name="Bharti A.K."/>
            <person name="Chapman J."/>
            <person name="Feltus F.A."/>
            <person name="Gowik U."/>
            <person name="Grigoriev I.V."/>
            <person name="Lyons E."/>
            <person name="Maher C.A."/>
            <person name="Martis M."/>
            <person name="Narechania A."/>
            <person name="Otillar R.P."/>
            <person name="Penning B.W."/>
            <person name="Salamov A.A."/>
            <person name="Wang Y."/>
            <person name="Zhang L."/>
            <person name="Carpita N.C."/>
            <person name="Freeling M."/>
            <person name="Gingle A.R."/>
            <person name="Hash C.T."/>
            <person name="Keller B."/>
            <person name="Klein P."/>
            <person name="Kresovich S."/>
            <person name="McCann M.C."/>
            <person name="Ming R."/>
            <person name="Peterson D.G."/>
            <person name="Mehboob-ur-Rahman"/>
            <person name="Ware D."/>
            <person name="Westhoff P."/>
            <person name="Mayer K.F."/>
            <person name="Messing J."/>
            <person name="Rokhsar D.S."/>
        </authorList>
    </citation>
    <scope>NUCLEOTIDE SEQUENCE [LARGE SCALE GENOMIC DNA]</scope>
</reference>
<proteinExistence type="predicted"/>
<dbReference type="AlphaFoldDB" id="C6JRV1"/>
<name>C6JRV1_SORBI</name>
<sequence>MSNSLKSSLTPPVAVGGLAVDMTTPCNACAKWRYTREVGSGHARALEARSTLPRRPGQAGVRVARATARDLPRLTAALRAMAAKPHAPLPEGLPANTAVPANTVALTAMLADGTITVASTVVFSGLSLLSNSAAAAHVVEVASMPWVTAATAYADLVRWMSHAKWRFAEKHNCRGDDEDETSTEQLRSKACMKPQERVRKAAFERYKNLERYITNIDGGSGEKVLQALVNTRVSLLNILSPYI</sequence>
<dbReference type="Pfam" id="PF03087">
    <property type="entry name" value="BPS1"/>
    <property type="match status" value="1"/>
</dbReference>
<evidence type="ECO:0000313" key="1">
    <source>
        <dbReference type="EMBL" id="EES20207.1"/>
    </source>
</evidence>
<dbReference type="EMBL" id="GL002606">
    <property type="protein sequence ID" value="EES20207.1"/>
    <property type="molecule type" value="Genomic_DNA"/>
</dbReference>